<dbReference type="EMBL" id="OU892280">
    <property type="protein sequence ID" value="CAG9767356.1"/>
    <property type="molecule type" value="Genomic_DNA"/>
</dbReference>
<comment type="similarity">
    <text evidence="6 7">Belongs to the protease inhibitor I19 family.</text>
</comment>
<proteinExistence type="inferred from homology"/>
<feature type="domain" description="Pacifastin" evidence="9">
    <location>
        <begin position="219"/>
        <end position="253"/>
    </location>
</feature>
<evidence type="ECO:0000259" key="9">
    <source>
        <dbReference type="PROSITE" id="PS51446"/>
    </source>
</evidence>
<evidence type="ECO:0000256" key="2">
    <source>
        <dbReference type="ARBA" id="ARBA00022525"/>
    </source>
</evidence>
<evidence type="ECO:0000256" key="5">
    <source>
        <dbReference type="ARBA" id="ARBA00023157"/>
    </source>
</evidence>
<feature type="domain" description="Pacifastin" evidence="9">
    <location>
        <begin position="101"/>
        <end position="136"/>
    </location>
</feature>
<dbReference type="AlphaFoldDB" id="A0A9N9MPN3"/>
<name>A0A9N9MPN3_9CUCU</name>
<keyword evidence="3 7" id="KW-0646">Protease inhibitor</keyword>
<organism evidence="10 11">
    <name type="scientific">Ceutorhynchus assimilis</name>
    <name type="common">cabbage seed weevil</name>
    <dbReference type="NCBI Taxonomy" id="467358"/>
    <lineage>
        <taxon>Eukaryota</taxon>
        <taxon>Metazoa</taxon>
        <taxon>Ecdysozoa</taxon>
        <taxon>Arthropoda</taxon>
        <taxon>Hexapoda</taxon>
        <taxon>Insecta</taxon>
        <taxon>Pterygota</taxon>
        <taxon>Neoptera</taxon>
        <taxon>Endopterygota</taxon>
        <taxon>Coleoptera</taxon>
        <taxon>Polyphaga</taxon>
        <taxon>Cucujiformia</taxon>
        <taxon>Curculionidae</taxon>
        <taxon>Ceutorhynchinae</taxon>
        <taxon>Ceutorhynchus</taxon>
    </lineage>
</organism>
<comment type="subcellular location">
    <subcellularLocation>
        <location evidence="1">Secreted</location>
    </subcellularLocation>
</comment>
<feature type="site" description="Reactive bond" evidence="7">
    <location>
        <begin position="207"/>
        <end position="208"/>
    </location>
</feature>
<dbReference type="OrthoDB" id="10026631at2759"/>
<evidence type="ECO:0000256" key="8">
    <source>
        <dbReference type="SAM" id="SignalP"/>
    </source>
</evidence>
<evidence type="ECO:0000256" key="3">
    <source>
        <dbReference type="ARBA" id="ARBA00022690"/>
    </source>
</evidence>
<dbReference type="PROSITE" id="PS51446">
    <property type="entry name" value="PACIFASTIN"/>
    <property type="match status" value="3"/>
</dbReference>
<evidence type="ECO:0000313" key="11">
    <source>
        <dbReference type="Proteomes" id="UP001152799"/>
    </source>
</evidence>
<dbReference type="Pfam" id="PF05375">
    <property type="entry name" value="Pacifastin_I"/>
    <property type="match status" value="3"/>
</dbReference>
<keyword evidence="2" id="KW-0964">Secreted</keyword>
<feature type="signal peptide" evidence="8">
    <location>
        <begin position="1"/>
        <end position="19"/>
    </location>
</feature>
<feature type="disulfide bond" evidence="7">
    <location>
        <begin position="183"/>
        <end position="198"/>
    </location>
</feature>
<dbReference type="SMART" id="SM00215">
    <property type="entry name" value="VWC_out"/>
    <property type="match status" value="2"/>
</dbReference>
<sequence>MNIIVLFGFLLLSATNSNAQNYRHHCRQGEIAPMDNRGEKCTCLDGRWACTSTTTSAPVTNCVPDENIDYTDFCGCFCLDGWWACADCFPPDSTSTTESSTIDCQEGQTTSFDNGCNTCHCTNGMWACTEKLCLTTTATSTTTNTCEDGAVTSFDGCNKCTCMNGVWGCTKIFCQTTTVKPQCKEGQTTFDGCNNCFCSNGIWACTLKFCFETTTPTTEEECEEGETKALDSCNNCFCTNGFWSCTRIACPPNTNRESTTESLSTRVPRKCKPGSGKIEDCNRCYCTETGIWIYSKMTSCNNN</sequence>
<protein>
    <recommendedName>
        <fullName evidence="9">Pacifastin domain-containing protein</fullName>
    </recommendedName>
</protein>
<evidence type="ECO:0000256" key="1">
    <source>
        <dbReference type="ARBA" id="ARBA00004613"/>
    </source>
</evidence>
<keyword evidence="11" id="KW-1185">Reference proteome</keyword>
<comment type="caution">
    <text evidence="7">Lacks conserved residue(s) required for the propagation of feature annotation.</text>
</comment>
<keyword evidence="4 7" id="KW-0722">Serine protease inhibitor</keyword>
<evidence type="ECO:0000313" key="10">
    <source>
        <dbReference type="EMBL" id="CAG9767356.1"/>
    </source>
</evidence>
<feature type="chain" id="PRO_5040141950" description="Pacifastin domain-containing protein" evidence="8">
    <location>
        <begin position="20"/>
        <end position="303"/>
    </location>
</feature>
<accession>A0A9N9MPN3</accession>
<dbReference type="Proteomes" id="UP001152799">
    <property type="component" value="Chromosome 4"/>
</dbReference>
<dbReference type="GO" id="GO:0005576">
    <property type="term" value="C:extracellular region"/>
    <property type="evidence" value="ECO:0007669"/>
    <property type="project" value="UniProtKB-SubCell"/>
</dbReference>
<feature type="site" description="Reactive bond" evidence="7">
    <location>
        <begin position="130"/>
        <end position="131"/>
    </location>
</feature>
<gene>
    <name evidence="10" type="ORF">CEUTPL_LOCUS7921</name>
</gene>
<evidence type="ECO:0000256" key="4">
    <source>
        <dbReference type="ARBA" id="ARBA00022900"/>
    </source>
</evidence>
<dbReference type="SUPFAM" id="SSF57603">
    <property type="entry name" value="FnI-like domain"/>
    <property type="match status" value="1"/>
</dbReference>
<dbReference type="InterPro" id="IPR036201">
    <property type="entry name" value="Pacifastin_dom_sf"/>
</dbReference>
<keyword evidence="5 7" id="KW-1015">Disulfide bond</keyword>
<dbReference type="InterPro" id="IPR008037">
    <property type="entry name" value="Pacifastin_dom"/>
</dbReference>
<evidence type="ECO:0000256" key="7">
    <source>
        <dbReference type="PROSITE-ProRule" id="PRU00776"/>
    </source>
</evidence>
<feature type="domain" description="Pacifastin" evidence="9">
    <location>
        <begin position="180"/>
        <end position="213"/>
    </location>
</feature>
<evidence type="ECO:0000256" key="6">
    <source>
        <dbReference type="ARBA" id="ARBA00029459"/>
    </source>
</evidence>
<keyword evidence="8" id="KW-0732">Signal</keyword>
<dbReference type="InterPro" id="IPR001007">
    <property type="entry name" value="VWF_dom"/>
</dbReference>
<reference evidence="10" key="1">
    <citation type="submission" date="2022-01" db="EMBL/GenBank/DDBJ databases">
        <authorList>
            <person name="King R."/>
        </authorList>
    </citation>
    <scope>NUCLEOTIDE SEQUENCE</scope>
</reference>
<dbReference type="SUPFAM" id="SSF57283">
    <property type="entry name" value="PMP inhibitors"/>
    <property type="match status" value="2"/>
</dbReference>
<dbReference type="GO" id="GO:0004867">
    <property type="term" value="F:serine-type endopeptidase inhibitor activity"/>
    <property type="evidence" value="ECO:0007669"/>
    <property type="project" value="UniProtKB-UniRule"/>
</dbReference>